<reference evidence="1" key="2">
    <citation type="journal article" date="2015" name="Fish Shellfish Immunol.">
        <title>Early steps in the European eel (Anguilla anguilla)-Vibrio vulnificus interaction in the gills: Role of the RtxA13 toxin.</title>
        <authorList>
            <person name="Callol A."/>
            <person name="Pajuelo D."/>
            <person name="Ebbesson L."/>
            <person name="Teles M."/>
            <person name="MacKenzie S."/>
            <person name="Amaro C."/>
        </authorList>
    </citation>
    <scope>NUCLEOTIDE SEQUENCE</scope>
</reference>
<proteinExistence type="predicted"/>
<evidence type="ECO:0000313" key="1">
    <source>
        <dbReference type="EMBL" id="JAH74295.1"/>
    </source>
</evidence>
<protein>
    <submittedName>
        <fullName evidence="1">Uncharacterized protein</fullName>
    </submittedName>
</protein>
<dbReference type="AlphaFoldDB" id="A0A0E9VA26"/>
<organism evidence="1">
    <name type="scientific">Anguilla anguilla</name>
    <name type="common">European freshwater eel</name>
    <name type="synonym">Muraena anguilla</name>
    <dbReference type="NCBI Taxonomy" id="7936"/>
    <lineage>
        <taxon>Eukaryota</taxon>
        <taxon>Metazoa</taxon>
        <taxon>Chordata</taxon>
        <taxon>Craniata</taxon>
        <taxon>Vertebrata</taxon>
        <taxon>Euteleostomi</taxon>
        <taxon>Actinopterygii</taxon>
        <taxon>Neopterygii</taxon>
        <taxon>Teleostei</taxon>
        <taxon>Anguilliformes</taxon>
        <taxon>Anguillidae</taxon>
        <taxon>Anguilla</taxon>
    </lineage>
</organism>
<name>A0A0E9VA26_ANGAN</name>
<reference evidence="1" key="1">
    <citation type="submission" date="2014-11" db="EMBL/GenBank/DDBJ databases">
        <authorList>
            <person name="Amaro Gonzalez C."/>
        </authorList>
    </citation>
    <scope>NUCLEOTIDE SEQUENCE</scope>
</reference>
<accession>A0A0E9VA26</accession>
<sequence length="67" mass="7499">MLTVSRLNRFVRSFESFPSFELCSFCASCGTPEEKNSHVAERSKCRKVLFGGGLDVSSALLLRPQDR</sequence>
<dbReference type="EMBL" id="GBXM01034282">
    <property type="protein sequence ID" value="JAH74295.1"/>
    <property type="molecule type" value="Transcribed_RNA"/>
</dbReference>